<dbReference type="Proteomes" id="UP001174909">
    <property type="component" value="Unassembled WGS sequence"/>
</dbReference>
<evidence type="ECO:0000313" key="3">
    <source>
        <dbReference type="Proteomes" id="UP001174909"/>
    </source>
</evidence>
<reference evidence="2" key="1">
    <citation type="submission" date="2023-03" db="EMBL/GenBank/DDBJ databases">
        <authorList>
            <person name="Steffen K."/>
            <person name="Cardenas P."/>
        </authorList>
    </citation>
    <scope>NUCLEOTIDE SEQUENCE</scope>
</reference>
<sequence length="230" mass="25542">MRQTLLLSHSRQSLSIVAPRSIGHHHSRIVGRYNLPDLLVTVTRAHLVHRGVIGLERHQERRLSAHSPARVVGVHHRALTHRLPKPTVPISHSAPGTAQCVLGDRALAQLHTGQRPQHRRYPTNRYAHSVVQHVRRSHHSSTHTVCACTRTGPVQHRDAVLVHVCHSHDTGTSAPGSSSPRVWASRECRSRTQHPLPPARALLHIRDSCRRPPTHPLAAPTAHLTEGGLR</sequence>
<protein>
    <submittedName>
        <fullName evidence="2">Uncharacterized protein</fullName>
    </submittedName>
</protein>
<dbReference type="AlphaFoldDB" id="A0AA35SC73"/>
<feature type="compositionally biased region" description="Polar residues" evidence="1">
    <location>
        <begin position="170"/>
        <end position="180"/>
    </location>
</feature>
<dbReference type="EMBL" id="CASHTH010002214">
    <property type="protein sequence ID" value="CAI8026437.1"/>
    <property type="molecule type" value="Genomic_DNA"/>
</dbReference>
<comment type="caution">
    <text evidence="2">The sequence shown here is derived from an EMBL/GenBank/DDBJ whole genome shotgun (WGS) entry which is preliminary data.</text>
</comment>
<feature type="region of interest" description="Disordered" evidence="1">
    <location>
        <begin position="209"/>
        <end position="230"/>
    </location>
</feature>
<keyword evidence="3" id="KW-1185">Reference proteome</keyword>
<name>A0AA35SC73_GEOBA</name>
<evidence type="ECO:0000256" key="1">
    <source>
        <dbReference type="SAM" id="MobiDB-lite"/>
    </source>
</evidence>
<gene>
    <name evidence="2" type="ORF">GBAR_LOCUS15184</name>
</gene>
<feature type="region of interest" description="Disordered" evidence="1">
    <location>
        <begin position="168"/>
        <end position="194"/>
    </location>
</feature>
<evidence type="ECO:0000313" key="2">
    <source>
        <dbReference type="EMBL" id="CAI8026437.1"/>
    </source>
</evidence>
<organism evidence="2 3">
    <name type="scientific">Geodia barretti</name>
    <name type="common">Barrett's horny sponge</name>
    <dbReference type="NCBI Taxonomy" id="519541"/>
    <lineage>
        <taxon>Eukaryota</taxon>
        <taxon>Metazoa</taxon>
        <taxon>Porifera</taxon>
        <taxon>Demospongiae</taxon>
        <taxon>Heteroscleromorpha</taxon>
        <taxon>Tetractinellida</taxon>
        <taxon>Astrophorina</taxon>
        <taxon>Geodiidae</taxon>
        <taxon>Geodia</taxon>
    </lineage>
</organism>
<proteinExistence type="predicted"/>
<feature type="compositionally biased region" description="Low complexity" evidence="1">
    <location>
        <begin position="216"/>
        <end position="230"/>
    </location>
</feature>
<accession>A0AA35SC73</accession>